<accession>A0A8J2T864</accession>
<protein>
    <submittedName>
        <fullName evidence="8">ZYBA0S07-02476g1_1</fullName>
    </submittedName>
</protein>
<gene>
    <name evidence="8" type="ORF">BN860_02476g</name>
</gene>
<keyword evidence="4" id="KW-0539">Nucleus</keyword>
<dbReference type="GO" id="GO:0016251">
    <property type="term" value="F:RNA polymerase II general transcription initiation factor activity"/>
    <property type="evidence" value="ECO:0007669"/>
    <property type="project" value="InterPro"/>
</dbReference>
<dbReference type="Pfam" id="PF15288">
    <property type="entry name" value="zf-CCHC_6"/>
    <property type="match status" value="1"/>
</dbReference>
<feature type="domain" description="Zinc knuckle" evidence="7">
    <location>
        <begin position="947"/>
        <end position="970"/>
    </location>
</feature>
<dbReference type="GO" id="GO:0017025">
    <property type="term" value="F:TBP-class protein binding"/>
    <property type="evidence" value="ECO:0007669"/>
    <property type="project" value="InterPro"/>
</dbReference>
<evidence type="ECO:0000259" key="6">
    <source>
        <dbReference type="Pfam" id="PF12157"/>
    </source>
</evidence>
<keyword evidence="2" id="KW-0805">Transcription regulation</keyword>
<proteinExistence type="predicted"/>
<evidence type="ECO:0000313" key="9">
    <source>
        <dbReference type="Proteomes" id="UP000019375"/>
    </source>
</evidence>
<dbReference type="InterPro" id="IPR040240">
    <property type="entry name" value="TAF1"/>
</dbReference>
<feature type="region of interest" description="Disordered" evidence="5">
    <location>
        <begin position="918"/>
        <end position="943"/>
    </location>
</feature>
<feature type="domain" description="Transcription initiation factor TFIID subunit 1 histone acetyltransferase" evidence="6">
    <location>
        <begin position="373"/>
        <end position="812"/>
    </location>
</feature>
<comment type="subcellular location">
    <subcellularLocation>
        <location evidence="1">Nucleus</location>
    </subcellularLocation>
</comment>
<reference evidence="9" key="1">
    <citation type="journal article" date="2013" name="Genome Announc.">
        <title>Genome sequence of the food spoilage yeast Zygosaccharomyces bailii CLIB 213(T).</title>
        <authorList>
            <person name="Galeote V."/>
            <person name="Bigey F."/>
            <person name="Devillers H."/>
            <person name="Neuveglise C."/>
            <person name="Dequin S."/>
        </authorList>
    </citation>
    <scope>NUCLEOTIDE SEQUENCE [LARGE SCALE GENOMIC DNA]</scope>
    <source>
        <strain evidence="9">CLIB 213 / ATCC 58445 / CBS 680 / CCRC 21525 / NBRC 1098 / NCYC 1416 / NRRL Y-2227</strain>
    </source>
</reference>
<evidence type="ECO:0000259" key="7">
    <source>
        <dbReference type="Pfam" id="PF15288"/>
    </source>
</evidence>
<evidence type="ECO:0000256" key="2">
    <source>
        <dbReference type="ARBA" id="ARBA00023015"/>
    </source>
</evidence>
<evidence type="ECO:0000256" key="1">
    <source>
        <dbReference type="ARBA" id="ARBA00004123"/>
    </source>
</evidence>
<dbReference type="Pfam" id="PF12157">
    <property type="entry name" value="DUF3591"/>
    <property type="match status" value="1"/>
</dbReference>
<dbReference type="Proteomes" id="UP000019375">
    <property type="component" value="Unassembled WGS sequence"/>
</dbReference>
<evidence type="ECO:0000256" key="5">
    <source>
        <dbReference type="SAM" id="MobiDB-lite"/>
    </source>
</evidence>
<dbReference type="InterPro" id="IPR041670">
    <property type="entry name" value="Znf-CCHC_6"/>
</dbReference>
<keyword evidence="3" id="KW-0804">Transcription</keyword>
<dbReference type="GO" id="GO:0005669">
    <property type="term" value="C:transcription factor TFIID complex"/>
    <property type="evidence" value="ECO:0007669"/>
    <property type="project" value="InterPro"/>
</dbReference>
<organism evidence="8 9">
    <name type="scientific">Zygosaccharomyces bailii (strain CLIB 213 / ATCC 58445 / CBS 680 / BCRC 21525 / NBRC 1098 / NCYC 1416 / NRRL Y-2227)</name>
    <dbReference type="NCBI Taxonomy" id="1333698"/>
    <lineage>
        <taxon>Eukaryota</taxon>
        <taxon>Fungi</taxon>
        <taxon>Dikarya</taxon>
        <taxon>Ascomycota</taxon>
        <taxon>Saccharomycotina</taxon>
        <taxon>Saccharomycetes</taxon>
        <taxon>Saccharomycetales</taxon>
        <taxon>Saccharomycetaceae</taxon>
        <taxon>Zygosaccharomyces</taxon>
    </lineage>
</organism>
<feature type="region of interest" description="Disordered" evidence="5">
    <location>
        <begin position="969"/>
        <end position="1001"/>
    </location>
</feature>
<dbReference type="GO" id="GO:0051123">
    <property type="term" value="P:RNA polymerase II preinitiation complex assembly"/>
    <property type="evidence" value="ECO:0007669"/>
    <property type="project" value="TreeGrafter"/>
</dbReference>
<evidence type="ECO:0000256" key="3">
    <source>
        <dbReference type="ARBA" id="ARBA00023163"/>
    </source>
</evidence>
<dbReference type="InterPro" id="IPR022591">
    <property type="entry name" value="TAF1_HAT_dom"/>
</dbReference>
<dbReference type="EMBL" id="HG316460">
    <property type="protein sequence ID" value="CDF90500.1"/>
    <property type="molecule type" value="Genomic_DNA"/>
</dbReference>
<name>A0A8J2T864_ZYGB2</name>
<evidence type="ECO:0000256" key="4">
    <source>
        <dbReference type="ARBA" id="ARBA00023242"/>
    </source>
</evidence>
<dbReference type="AlphaFoldDB" id="A0A8J2T864"/>
<keyword evidence="9" id="KW-1185">Reference proteome</keyword>
<dbReference type="PANTHER" id="PTHR13900">
    <property type="entry name" value="TRANSCRIPTION INITIATION FACTOR TFIID"/>
    <property type="match status" value="1"/>
</dbReference>
<sequence length="1001" mass="114328">MDKNKKARGVDLSNEDDAYGAIFGGDLGSLEIGSYIGQAEEGITQHSPNAIDFEDEDELADEELPDEESLNGFRESDLMSEEHIIVGAMEQQQLDSNNMKLIKSGKTYMAQDVSADDFDGGNNALFMGMENMERNVSYGGYVPEEPVLPPEELMRIETERRAKEERFLLRSYFPEFKRGKILKWNRLLHRRLGKYPWQREFTKRSLKPLIPLSLKFHVQQDQRRLFNTTENVWQTSSMGGPKKTKHGIFVTAVCEINPEHIEKGEKEENEQKIPEDLVVATDNWDQERIIGERSYNGATPGLIFDNPLVDDFKDWNWDENDLVEANLENNAQMAELDMNDERLLLVRETAKRAEKLSNPVLMPYNEKALLQKFNISNDDDYRILRRNHQTRIRATISNLNIEHSQPAIRLQSPYYKVTLPKDTLRHLHKPDFGTHIRPGTNIVFSKLKTRKKKRDKGKEVKESFASTQDLTLGDTAPVFLMEYSEEAPIALSKFGMANKLINYYRKMNEHDTSRPKLPVGETHVLGVQDKSPFWNFGFVEPGHIVPTLYNNMIRAPVFKHDVSGTDFLLVRSSGNGISNRFYLRTINHLFTVGQTFPCEEIPGPNSRRVTSMRTTRLRMVVYRILNRTPSRAISIEPIARHFPDQDYGQNRQKIKEFMKYQREGPDKGLWKLKDGEPLLDNESAKKLIYPEQVSEVESMSQGLQFQEDTDFYNFDEKLAKLEENLLPWNATKNFVNATQMRAMIQIHGAGDPTGCGEGFSFLKTSMKGGFVKSGMENGKPQAPGGHSYNVAQQQKAYDEEISKTWYTHTKSLNVTNPFEEMDNPDEINQTNRHVRTRRDDGKVLRVVRKKRDENGIIQRQTVIVRDPRIIKGYLKSKERRREANLDVDKLLDDETSINNAEDIEMQKKLLQNELASLEKSQQRRAARQVSKTKTQDGKVAKGKNTTRRCATCGQIGHIRTNKSCPMYNGSNGGGQLQSSVGAAGSLSAVGSSNETPPMPES</sequence>
<feature type="compositionally biased region" description="Low complexity" evidence="5">
    <location>
        <begin position="976"/>
        <end position="992"/>
    </location>
</feature>
<evidence type="ECO:0000313" key="8">
    <source>
        <dbReference type="EMBL" id="CDF90500.1"/>
    </source>
</evidence>
<dbReference type="PANTHER" id="PTHR13900:SF0">
    <property type="entry name" value="TRANSCRIPTION INITIATION FACTOR TFIID SUBUNIT 1"/>
    <property type="match status" value="1"/>
</dbReference>
<dbReference type="OrthoDB" id="5752at2759"/>
<dbReference type="GO" id="GO:0004402">
    <property type="term" value="F:histone acetyltransferase activity"/>
    <property type="evidence" value="ECO:0007669"/>
    <property type="project" value="InterPro"/>
</dbReference>